<dbReference type="RefSeq" id="WP_189112111.1">
    <property type="nucleotide sequence ID" value="NZ_BMQC01000001.1"/>
</dbReference>
<accession>A0A8J3BHN3</accession>
<feature type="signal peptide" evidence="1">
    <location>
        <begin position="1"/>
        <end position="27"/>
    </location>
</feature>
<organism evidence="2 3">
    <name type="scientific">Pilimelia terevasa</name>
    <dbReference type="NCBI Taxonomy" id="53372"/>
    <lineage>
        <taxon>Bacteria</taxon>
        <taxon>Bacillati</taxon>
        <taxon>Actinomycetota</taxon>
        <taxon>Actinomycetes</taxon>
        <taxon>Micromonosporales</taxon>
        <taxon>Micromonosporaceae</taxon>
        <taxon>Pilimelia</taxon>
    </lineage>
</organism>
<sequence>MKKINKRSAVIAGAAAVAVGLGGVAFAAWTADSTGSGTTSAAGTLTGVTVNNVTITGTLRPGTDADVDVAVTNPAGNGQVRILSVVRDGTITADAAHAAAGCAGAATGVTFTDTTLATPQTVNDGAAATVAIANAVLMSNDSHNSCQGATFTIPLKVSAETTGS</sequence>
<evidence type="ECO:0000256" key="1">
    <source>
        <dbReference type="SAM" id="SignalP"/>
    </source>
</evidence>
<evidence type="ECO:0000313" key="3">
    <source>
        <dbReference type="Proteomes" id="UP000662200"/>
    </source>
</evidence>
<name>A0A8J3BHN3_9ACTN</name>
<gene>
    <name evidence="2" type="ORF">GCM10010124_00590</name>
</gene>
<feature type="chain" id="PRO_5035288525" description="SipW-cognate class signal peptide" evidence="1">
    <location>
        <begin position="28"/>
        <end position="164"/>
    </location>
</feature>
<evidence type="ECO:0000313" key="2">
    <source>
        <dbReference type="EMBL" id="GGK11818.1"/>
    </source>
</evidence>
<evidence type="ECO:0008006" key="4">
    <source>
        <dbReference type="Google" id="ProtNLM"/>
    </source>
</evidence>
<dbReference type="Proteomes" id="UP000662200">
    <property type="component" value="Unassembled WGS sequence"/>
</dbReference>
<reference evidence="2" key="2">
    <citation type="submission" date="2020-09" db="EMBL/GenBank/DDBJ databases">
        <authorList>
            <person name="Sun Q."/>
            <person name="Ohkuma M."/>
        </authorList>
    </citation>
    <scope>NUCLEOTIDE SEQUENCE</scope>
    <source>
        <strain evidence="2">JCM 3091</strain>
    </source>
</reference>
<protein>
    <recommendedName>
        <fullName evidence="4">SipW-cognate class signal peptide</fullName>
    </recommendedName>
</protein>
<proteinExistence type="predicted"/>
<keyword evidence="1" id="KW-0732">Signal</keyword>
<keyword evidence="3" id="KW-1185">Reference proteome</keyword>
<comment type="caution">
    <text evidence="2">The sequence shown here is derived from an EMBL/GenBank/DDBJ whole genome shotgun (WGS) entry which is preliminary data.</text>
</comment>
<dbReference type="EMBL" id="BMQC01000001">
    <property type="protein sequence ID" value="GGK11818.1"/>
    <property type="molecule type" value="Genomic_DNA"/>
</dbReference>
<dbReference type="AlphaFoldDB" id="A0A8J3BHN3"/>
<reference evidence="2" key="1">
    <citation type="journal article" date="2014" name="Int. J. Syst. Evol. Microbiol.">
        <title>Complete genome sequence of Corynebacterium casei LMG S-19264T (=DSM 44701T), isolated from a smear-ripened cheese.</title>
        <authorList>
            <consortium name="US DOE Joint Genome Institute (JGI-PGF)"/>
            <person name="Walter F."/>
            <person name="Albersmeier A."/>
            <person name="Kalinowski J."/>
            <person name="Ruckert C."/>
        </authorList>
    </citation>
    <scope>NUCLEOTIDE SEQUENCE</scope>
    <source>
        <strain evidence="2">JCM 3091</strain>
    </source>
</reference>